<dbReference type="InterPro" id="IPR017900">
    <property type="entry name" value="4Fe4S_Fe_S_CS"/>
</dbReference>
<evidence type="ECO:0000256" key="3">
    <source>
        <dbReference type="ARBA" id="ARBA00023014"/>
    </source>
</evidence>
<sequence>MLKLNQKKLSYTFDRCQQCGICYAVCPENAISLSLRHDGLHDIKINAALCIACGKCVRSCPANKEYGYEGYFDGFAQKKYYLGYHADNRIRRESSSGGVCKTLIIDSLKNGMVDGAYSLKCTDSFPFAQGEFYTREHIPSFGDMPNSVYHSVMACTEIDRIQPCKRLMLVGTACQLRALNSIIKDKCDEVVRVCIFCKQQKTLDSTRFLAKMMGTSVPPNLKFRPRYRGDGWPGIVRVDGFELPWNRAAQIPFGKRLWTVPGCGICGDSFGMEAGADITLMDPWTICSHNELGETLVTVHTQKGDELLQQCVSLNLEPRSFSEVEPALSLKDVWRKQVTEPVYRGRPCKKRYVRAVRAERRQQRLLRMVVEMLPRLPIICYRTLAKLPDLRNRILK</sequence>
<dbReference type="InterPro" id="IPR052977">
    <property type="entry name" value="Polyferredoxin-like_ET"/>
</dbReference>
<evidence type="ECO:0000313" key="5">
    <source>
        <dbReference type="EMBL" id="KDS46788.1"/>
    </source>
</evidence>
<dbReference type="GeneID" id="93447502"/>
<gene>
    <name evidence="5" type="ORF">M099_3641</name>
</gene>
<dbReference type="GO" id="GO:0046872">
    <property type="term" value="F:metal ion binding"/>
    <property type="evidence" value="ECO:0007669"/>
    <property type="project" value="UniProtKB-KW"/>
</dbReference>
<dbReference type="InterPro" id="IPR017896">
    <property type="entry name" value="4Fe4S_Fe-S-bd"/>
</dbReference>
<keyword evidence="3" id="KW-0411">Iron-sulfur</keyword>
<dbReference type="PROSITE" id="PS51379">
    <property type="entry name" value="4FE4S_FER_2"/>
    <property type="match status" value="2"/>
</dbReference>
<dbReference type="PANTHER" id="PTHR43193:SF2">
    <property type="entry name" value="POLYFERREDOXIN PROTEIN FWDF"/>
    <property type="match status" value="1"/>
</dbReference>
<feature type="domain" description="4Fe-4S ferredoxin-type" evidence="4">
    <location>
        <begin position="41"/>
        <end position="71"/>
    </location>
</feature>
<dbReference type="EMBL" id="JNHM01000116">
    <property type="protein sequence ID" value="KDS46788.1"/>
    <property type="molecule type" value="Genomic_DNA"/>
</dbReference>
<dbReference type="PROSITE" id="PS00198">
    <property type="entry name" value="4FE4S_FER_1"/>
    <property type="match status" value="2"/>
</dbReference>
<feature type="domain" description="4Fe-4S ferredoxin-type" evidence="4">
    <location>
        <begin position="7"/>
        <end position="36"/>
    </location>
</feature>
<keyword evidence="2" id="KW-0408">Iron</keyword>
<dbReference type="GO" id="GO:0051536">
    <property type="term" value="F:iron-sulfur cluster binding"/>
    <property type="evidence" value="ECO:0007669"/>
    <property type="project" value="UniProtKB-KW"/>
</dbReference>
<dbReference type="Proteomes" id="UP000027661">
    <property type="component" value="Unassembled WGS sequence"/>
</dbReference>
<dbReference type="SUPFAM" id="SSF54862">
    <property type="entry name" value="4Fe-4S ferredoxins"/>
    <property type="match status" value="1"/>
</dbReference>
<evidence type="ECO:0000256" key="1">
    <source>
        <dbReference type="ARBA" id="ARBA00022723"/>
    </source>
</evidence>
<accession>A0A069S725</accession>
<evidence type="ECO:0000256" key="2">
    <source>
        <dbReference type="ARBA" id="ARBA00023004"/>
    </source>
</evidence>
<dbReference type="PANTHER" id="PTHR43193">
    <property type="match status" value="1"/>
</dbReference>
<dbReference type="RefSeq" id="WP_007835101.1">
    <property type="nucleotide sequence ID" value="NZ_JNHM01000116.1"/>
</dbReference>
<dbReference type="PATRIC" id="fig|1339352.3.peg.3434"/>
<dbReference type="Gene3D" id="3.30.70.20">
    <property type="match status" value="1"/>
</dbReference>
<keyword evidence="1" id="KW-0479">Metal-binding</keyword>
<dbReference type="InterPro" id="IPR007525">
    <property type="entry name" value="FrhB_FdhB_C"/>
</dbReference>
<evidence type="ECO:0000259" key="4">
    <source>
        <dbReference type="PROSITE" id="PS51379"/>
    </source>
</evidence>
<proteinExistence type="predicted"/>
<organism evidence="5 6">
    <name type="scientific">Phocaeicola vulgatus str. 3975 RP4</name>
    <dbReference type="NCBI Taxonomy" id="1339352"/>
    <lineage>
        <taxon>Bacteria</taxon>
        <taxon>Pseudomonadati</taxon>
        <taxon>Bacteroidota</taxon>
        <taxon>Bacteroidia</taxon>
        <taxon>Bacteroidales</taxon>
        <taxon>Bacteroidaceae</taxon>
        <taxon>Phocaeicola</taxon>
    </lineage>
</organism>
<comment type="caution">
    <text evidence="5">The sequence shown here is derived from an EMBL/GenBank/DDBJ whole genome shotgun (WGS) entry which is preliminary data.</text>
</comment>
<dbReference type="Pfam" id="PF04422">
    <property type="entry name" value="FrhB_FdhB_N"/>
    <property type="match status" value="1"/>
</dbReference>
<dbReference type="Pfam" id="PF04432">
    <property type="entry name" value="FrhB_FdhB_C"/>
    <property type="match status" value="1"/>
</dbReference>
<dbReference type="InterPro" id="IPR007516">
    <property type="entry name" value="Co_F420_Hydgase/DH_bsu_N"/>
</dbReference>
<dbReference type="AlphaFoldDB" id="A0A069S725"/>
<dbReference type="Pfam" id="PF12838">
    <property type="entry name" value="Fer4_7"/>
    <property type="match status" value="1"/>
</dbReference>
<reference evidence="5 6" key="1">
    <citation type="submission" date="2014-04" db="EMBL/GenBank/DDBJ databases">
        <authorList>
            <person name="Sears C."/>
            <person name="Carroll K."/>
            <person name="Sack B.R."/>
            <person name="Qadri F."/>
            <person name="Myers L.L."/>
            <person name="Chung G.-T."/>
            <person name="Escheverria P."/>
            <person name="Fraser C.M."/>
            <person name="Sadzewicz L."/>
            <person name="Shefchek K.A."/>
            <person name="Tallon L."/>
            <person name="Das S.P."/>
            <person name="Daugherty S."/>
            <person name="Mongodin E.F."/>
        </authorList>
    </citation>
    <scope>NUCLEOTIDE SEQUENCE [LARGE SCALE GENOMIC DNA]</scope>
    <source>
        <strain evidence="5 6">3975 RP4</strain>
    </source>
</reference>
<protein>
    <submittedName>
        <fullName evidence="5">4Fe-4S binding domain protein</fullName>
    </submittedName>
</protein>
<evidence type="ECO:0000313" key="6">
    <source>
        <dbReference type="Proteomes" id="UP000027661"/>
    </source>
</evidence>
<name>A0A069S725_PHOVU</name>